<dbReference type="STRING" id="864069.MicloDRAFT_00010480"/>
<dbReference type="InterPro" id="IPR002549">
    <property type="entry name" value="AI-2E-like"/>
</dbReference>
<name>I4Z201_9HYPH</name>
<dbReference type="HOGENOM" id="CLU_2206993_0_0_5"/>
<keyword evidence="3 6" id="KW-0812">Transmembrane</keyword>
<keyword evidence="8" id="KW-1185">Reference proteome</keyword>
<evidence type="ECO:0000256" key="1">
    <source>
        <dbReference type="ARBA" id="ARBA00004141"/>
    </source>
</evidence>
<evidence type="ECO:0000256" key="6">
    <source>
        <dbReference type="SAM" id="Phobius"/>
    </source>
</evidence>
<evidence type="ECO:0000256" key="2">
    <source>
        <dbReference type="ARBA" id="ARBA00009773"/>
    </source>
</evidence>
<dbReference type="AlphaFoldDB" id="I4Z201"/>
<dbReference type="Pfam" id="PF01594">
    <property type="entry name" value="AI-2E_transport"/>
    <property type="match status" value="1"/>
</dbReference>
<evidence type="ECO:0000256" key="3">
    <source>
        <dbReference type="ARBA" id="ARBA00022692"/>
    </source>
</evidence>
<evidence type="ECO:0000256" key="4">
    <source>
        <dbReference type="ARBA" id="ARBA00022989"/>
    </source>
</evidence>
<protein>
    <submittedName>
        <fullName evidence="7">Putative permease</fullName>
    </submittedName>
</protein>
<feature type="transmembrane region" description="Helical" evidence="6">
    <location>
        <begin position="7"/>
        <end position="28"/>
    </location>
</feature>
<organism evidence="7 8">
    <name type="scientific">Microvirga lotononidis</name>
    <dbReference type="NCBI Taxonomy" id="864069"/>
    <lineage>
        <taxon>Bacteria</taxon>
        <taxon>Pseudomonadati</taxon>
        <taxon>Pseudomonadota</taxon>
        <taxon>Alphaproteobacteria</taxon>
        <taxon>Hyphomicrobiales</taxon>
        <taxon>Methylobacteriaceae</taxon>
        <taxon>Microvirga</taxon>
    </lineage>
</organism>
<dbReference type="EMBL" id="JH660639">
    <property type="protein sequence ID" value="EIM30243.1"/>
    <property type="molecule type" value="Genomic_DNA"/>
</dbReference>
<proteinExistence type="inferred from homology"/>
<reference evidence="7 8" key="1">
    <citation type="submission" date="2012-02" db="EMBL/GenBank/DDBJ databases">
        <title>Improved High-Quality Draft sequence of Microvirga sp. WSM3557.</title>
        <authorList>
            <consortium name="US DOE Joint Genome Institute"/>
            <person name="Lucas S."/>
            <person name="Han J."/>
            <person name="Lapidus A."/>
            <person name="Cheng J.-F."/>
            <person name="Goodwin L."/>
            <person name="Pitluck S."/>
            <person name="Peters L."/>
            <person name="Zhang X."/>
            <person name="Detter J.C."/>
            <person name="Han C."/>
            <person name="Tapia R."/>
            <person name="Land M."/>
            <person name="Hauser L."/>
            <person name="Kyrpides N."/>
            <person name="Ivanova N."/>
            <person name="Pagani I."/>
            <person name="Brau L."/>
            <person name="Yates R."/>
            <person name="O'Hara G."/>
            <person name="Rui T."/>
            <person name="Howieson J."/>
            <person name="Reeve W."/>
            <person name="Woyke T."/>
        </authorList>
    </citation>
    <scope>NUCLEOTIDE SEQUENCE [LARGE SCALE GENOMIC DNA]</scope>
    <source>
        <strain evidence="7 8">WSM3557</strain>
    </source>
</reference>
<sequence>MVEFGSWQAVVAVFASLNVIQAVVGSYVEPRLSGTALSMSPSIVLFSIFLWTFLWGLSGTFIGVPIAVAVLTFCARHPDTRWMAILFGPPDPSIGEADALRKDAIGR</sequence>
<gene>
    <name evidence="7" type="ORF">MicloDRAFT_00010480</name>
</gene>
<comment type="subcellular location">
    <subcellularLocation>
        <location evidence="1">Membrane</location>
        <topology evidence="1">Multi-pass membrane protein</topology>
    </subcellularLocation>
</comment>
<dbReference type="PATRIC" id="fig|864069.3.peg.1162"/>
<evidence type="ECO:0000256" key="5">
    <source>
        <dbReference type="ARBA" id="ARBA00023136"/>
    </source>
</evidence>
<feature type="transmembrane region" description="Helical" evidence="6">
    <location>
        <begin position="48"/>
        <end position="73"/>
    </location>
</feature>
<keyword evidence="4 6" id="KW-1133">Transmembrane helix</keyword>
<dbReference type="eggNOG" id="COG0628">
    <property type="taxonomic scope" value="Bacteria"/>
</dbReference>
<keyword evidence="5 6" id="KW-0472">Membrane</keyword>
<evidence type="ECO:0000313" key="7">
    <source>
        <dbReference type="EMBL" id="EIM30243.1"/>
    </source>
</evidence>
<accession>I4Z201</accession>
<dbReference type="Proteomes" id="UP000003947">
    <property type="component" value="Unassembled WGS sequence"/>
</dbReference>
<comment type="similarity">
    <text evidence="2">Belongs to the autoinducer-2 exporter (AI-2E) (TC 2.A.86) family.</text>
</comment>
<evidence type="ECO:0000313" key="8">
    <source>
        <dbReference type="Proteomes" id="UP000003947"/>
    </source>
</evidence>
<dbReference type="GO" id="GO:0016020">
    <property type="term" value="C:membrane"/>
    <property type="evidence" value="ECO:0007669"/>
    <property type="project" value="UniProtKB-SubCell"/>
</dbReference>